<evidence type="ECO:0000259" key="1">
    <source>
        <dbReference type="Pfam" id="PF02627"/>
    </source>
</evidence>
<accession>A0A077NTW0</accession>
<gene>
    <name evidence="2" type="ORF">XBFM1_240010</name>
</gene>
<reference evidence="2" key="1">
    <citation type="submission" date="2013-07" db="EMBL/GenBank/DDBJ databases">
        <title>Sub-species coevolution in mutualistic symbiosis.</title>
        <authorList>
            <person name="Murfin K."/>
            <person name="Klassen J."/>
            <person name="Lee M."/>
            <person name="Forst S."/>
            <person name="Stock P."/>
            <person name="Goodrich-Blair H."/>
        </authorList>
    </citation>
    <scope>NUCLEOTIDE SEQUENCE [LARGE SCALE GENOMIC DNA]</scope>
    <source>
        <strain evidence="2">Feltiae Moldova</strain>
    </source>
</reference>
<dbReference type="Proteomes" id="UP000028487">
    <property type="component" value="Unassembled WGS sequence"/>
</dbReference>
<dbReference type="RefSeq" id="WP_051862881.1">
    <property type="nucleotide sequence ID" value="NZ_CAWLWD010000021.1"/>
</dbReference>
<dbReference type="PANTHER" id="PTHR34846">
    <property type="entry name" value="4-CARBOXYMUCONOLACTONE DECARBOXYLASE FAMILY PROTEIN (AFU_ORTHOLOGUE AFUA_6G11590)"/>
    <property type="match status" value="1"/>
</dbReference>
<feature type="domain" description="Carboxymuconolactone decarboxylase-like" evidence="1">
    <location>
        <begin position="47"/>
        <end position="97"/>
    </location>
</feature>
<protein>
    <submittedName>
        <fullName evidence="2">Putative Carboxymuconolactone decarboxylase</fullName>
    </submittedName>
</protein>
<dbReference type="InterPro" id="IPR029032">
    <property type="entry name" value="AhpD-like"/>
</dbReference>
<dbReference type="PANTHER" id="PTHR34846:SF11">
    <property type="entry name" value="4-CARBOXYMUCONOLACTONE DECARBOXYLASE FAMILY PROTEIN (AFU_ORTHOLOGUE AFUA_6G11590)"/>
    <property type="match status" value="1"/>
</dbReference>
<sequence length="181" mass="20412">MSNMLVKLTEVQDMTQEQLSVYEKFPSNLTRGLLLTKCSAGPHLALGGALTKGYLNDYEREIIVMRVAKLVNSEFERIIHYPLAIKAGLTEQEISDIENGNYEAMDSRRKAMVKYITECIIEGKASASSFRSLNEFYSQGEIADATHLAGHCWMTAMYLASLDIPFDEQETSWSRLTDLNN</sequence>
<dbReference type="HOGENOM" id="CLU_082760_2_4_6"/>
<organism evidence="2">
    <name type="scientific">Xenorhabdus bovienii str. feltiae Moldova</name>
    <dbReference type="NCBI Taxonomy" id="1398200"/>
    <lineage>
        <taxon>Bacteria</taxon>
        <taxon>Pseudomonadati</taxon>
        <taxon>Pseudomonadota</taxon>
        <taxon>Gammaproteobacteria</taxon>
        <taxon>Enterobacterales</taxon>
        <taxon>Morganellaceae</taxon>
        <taxon>Xenorhabdus</taxon>
    </lineage>
</organism>
<dbReference type="GO" id="GO:0051920">
    <property type="term" value="F:peroxiredoxin activity"/>
    <property type="evidence" value="ECO:0007669"/>
    <property type="project" value="InterPro"/>
</dbReference>
<name>A0A077NTW0_XENBV</name>
<dbReference type="AlphaFoldDB" id="A0A077NTW0"/>
<comment type="caution">
    <text evidence="2">The sequence shown here is derived from an EMBL/GenBank/DDBJ whole genome shotgun (WGS) entry which is preliminary data.</text>
</comment>
<dbReference type="Gene3D" id="1.20.1290.10">
    <property type="entry name" value="AhpD-like"/>
    <property type="match status" value="1"/>
</dbReference>
<dbReference type="SUPFAM" id="SSF69118">
    <property type="entry name" value="AhpD-like"/>
    <property type="match status" value="1"/>
</dbReference>
<dbReference type="Pfam" id="PF02627">
    <property type="entry name" value="CMD"/>
    <property type="match status" value="1"/>
</dbReference>
<proteinExistence type="predicted"/>
<dbReference type="InterPro" id="IPR003779">
    <property type="entry name" value="CMD-like"/>
</dbReference>
<dbReference type="EMBL" id="CBSV010000157">
    <property type="protein sequence ID" value="CDH01959.1"/>
    <property type="molecule type" value="Genomic_DNA"/>
</dbReference>
<evidence type="ECO:0000313" key="2">
    <source>
        <dbReference type="EMBL" id="CDH01959.1"/>
    </source>
</evidence>